<feature type="transmembrane region" description="Helical" evidence="1">
    <location>
        <begin position="7"/>
        <end position="27"/>
    </location>
</feature>
<reference evidence="2" key="1">
    <citation type="journal article" date="2015" name="Nature">
        <title>Complex archaea that bridge the gap between prokaryotes and eukaryotes.</title>
        <authorList>
            <person name="Spang A."/>
            <person name="Saw J.H."/>
            <person name="Jorgensen S.L."/>
            <person name="Zaremba-Niedzwiedzka K."/>
            <person name="Martijn J."/>
            <person name="Lind A.E."/>
            <person name="van Eijk R."/>
            <person name="Schleper C."/>
            <person name="Guy L."/>
            <person name="Ettema T.J."/>
        </authorList>
    </citation>
    <scope>NUCLEOTIDE SEQUENCE</scope>
</reference>
<proteinExistence type="predicted"/>
<gene>
    <name evidence="2" type="ORF">LCGC14_0922090</name>
</gene>
<keyword evidence="1" id="KW-1133">Transmembrane helix</keyword>
<evidence type="ECO:0000313" key="2">
    <source>
        <dbReference type="EMBL" id="KKN21763.1"/>
    </source>
</evidence>
<dbReference type="EMBL" id="LAZR01003121">
    <property type="protein sequence ID" value="KKN21763.1"/>
    <property type="molecule type" value="Genomic_DNA"/>
</dbReference>
<protein>
    <submittedName>
        <fullName evidence="2">Uncharacterized protein</fullName>
    </submittedName>
</protein>
<sequence length="278" mass="32342">MKKLQNLRLFVLVSILMVALIFVGIILSHPNDKKMNRWELEAVILDTGGNLVGLEERIKSNGEGWAYSDNEENVTSYAVIGRPARTIFRFRIYYPLQIRFQNIIGYDECDFDPDLKCSKFPPDNTSLFEFLNGDHPYDAQYRMVDISFFGPFVDSRDDANWEMMDPGESRSGRAWISMEAHNLHGDCSECDVDDYHSLIMNTYDASIKRGVEDVDSWILSVDTNFDGPNDYMREKYCECVKVEPTKGKRPPRYYKETRYPAWGQGHIEFQIKFKRANM</sequence>
<comment type="caution">
    <text evidence="2">The sequence shown here is derived from an EMBL/GenBank/DDBJ whole genome shotgun (WGS) entry which is preliminary data.</text>
</comment>
<keyword evidence="1" id="KW-0472">Membrane</keyword>
<name>A0A0F9RX76_9ZZZZ</name>
<keyword evidence="1" id="KW-0812">Transmembrane</keyword>
<organism evidence="2">
    <name type="scientific">marine sediment metagenome</name>
    <dbReference type="NCBI Taxonomy" id="412755"/>
    <lineage>
        <taxon>unclassified sequences</taxon>
        <taxon>metagenomes</taxon>
        <taxon>ecological metagenomes</taxon>
    </lineage>
</organism>
<dbReference type="AlphaFoldDB" id="A0A0F9RX76"/>
<accession>A0A0F9RX76</accession>
<evidence type="ECO:0000256" key="1">
    <source>
        <dbReference type="SAM" id="Phobius"/>
    </source>
</evidence>